<reference evidence="9 10" key="1">
    <citation type="submission" date="2024-04" db="EMBL/GenBank/DDBJ databases">
        <title>Flavobacterium sp. DGU11 16S ribosomal RNA gene Genome sequencing and assembly.</title>
        <authorList>
            <person name="Park S."/>
        </authorList>
    </citation>
    <scope>NUCLEOTIDE SEQUENCE [LARGE SCALE GENOMIC DNA]</scope>
    <source>
        <strain evidence="9 10">DGU11</strain>
    </source>
</reference>
<dbReference type="Gene3D" id="1.10.10.60">
    <property type="entry name" value="Homeodomain-like"/>
    <property type="match status" value="1"/>
</dbReference>
<gene>
    <name evidence="9" type="ORF">AAEO56_00425</name>
</gene>
<keyword evidence="4" id="KW-0238">DNA-binding</keyword>
<dbReference type="SMART" id="SM00448">
    <property type="entry name" value="REC"/>
    <property type="match status" value="1"/>
</dbReference>
<dbReference type="InterPro" id="IPR002197">
    <property type="entry name" value="HTH_Fis"/>
</dbReference>
<dbReference type="CDD" id="cd00009">
    <property type="entry name" value="AAA"/>
    <property type="match status" value="1"/>
</dbReference>
<dbReference type="InterPro" id="IPR002078">
    <property type="entry name" value="Sigma_54_int"/>
</dbReference>
<keyword evidence="2" id="KW-0067">ATP-binding</keyword>
<evidence type="ECO:0000256" key="4">
    <source>
        <dbReference type="ARBA" id="ARBA00023125"/>
    </source>
</evidence>
<dbReference type="PRINTS" id="PR01590">
    <property type="entry name" value="HTHFIS"/>
</dbReference>
<dbReference type="Pfam" id="PF00158">
    <property type="entry name" value="Sigma54_activat"/>
    <property type="match status" value="1"/>
</dbReference>
<dbReference type="SUPFAM" id="SSF52540">
    <property type="entry name" value="P-loop containing nucleoside triphosphate hydrolases"/>
    <property type="match status" value="1"/>
</dbReference>
<dbReference type="InterPro" id="IPR003593">
    <property type="entry name" value="AAA+_ATPase"/>
</dbReference>
<dbReference type="SUPFAM" id="SSF52172">
    <property type="entry name" value="CheY-like"/>
    <property type="match status" value="1"/>
</dbReference>
<dbReference type="Proteomes" id="UP001464555">
    <property type="component" value="Unassembled WGS sequence"/>
</dbReference>
<keyword evidence="6" id="KW-0597">Phosphoprotein</keyword>
<dbReference type="InterPro" id="IPR025943">
    <property type="entry name" value="Sigma_54_int_dom_ATP-bd_2"/>
</dbReference>
<keyword evidence="1" id="KW-0547">Nucleotide-binding</keyword>
<dbReference type="InterPro" id="IPR011006">
    <property type="entry name" value="CheY-like_superfamily"/>
</dbReference>
<evidence type="ECO:0000256" key="3">
    <source>
        <dbReference type="ARBA" id="ARBA00023015"/>
    </source>
</evidence>
<dbReference type="PROSITE" id="PS50045">
    <property type="entry name" value="SIGMA54_INTERACT_4"/>
    <property type="match status" value="1"/>
</dbReference>
<evidence type="ECO:0000256" key="5">
    <source>
        <dbReference type="ARBA" id="ARBA00023163"/>
    </source>
</evidence>
<comment type="caution">
    <text evidence="9">The sequence shown here is derived from an EMBL/GenBank/DDBJ whole genome shotgun (WGS) entry which is preliminary data.</text>
</comment>
<dbReference type="Pfam" id="PF02954">
    <property type="entry name" value="HTH_8"/>
    <property type="match status" value="1"/>
</dbReference>
<evidence type="ECO:0000313" key="9">
    <source>
        <dbReference type="EMBL" id="MEL1242708.1"/>
    </source>
</evidence>
<sequence length="449" mass="49672">MKKILIIDDEEKLRTLMARIIGLEGFEVLQAGDCKSGLKKLEQHEIDLVLCDVKLPDGNGVEMAGIIRSKFPTTEVILLTAYGNIPDGVQAIKNGAFDYIVKGDDNNKIIPLVHRALEKSALSQRVQQLEEKLGNKYSFNGIIGTSKAITNAIDLARKVAVTDTTVLLTGETGTGKEVFAQAIHQASGRNGKNFIAINCSAFSHDLLESEMFGHKAGAFTGAMKDKKGLFEEANNGTIFLDEVGEMALELQAKLLRVIENGEFIKVGESKVTKIDVRIITATNRNLAAEIAAGHFRQDLFYRLSVFTIQLPALRERIADIEPLALHYLKQFALKTNKKLVGASDDFINLLKLHPWPGNIRELKNVIERSVILEGSAMLTPSSLPSEIQYRETDPVKDDKTLSAFSLASAEKIHIRKVFNHTSGNKTETARLLNIALTTLYRKLEEYQIS</sequence>
<evidence type="ECO:0000256" key="6">
    <source>
        <dbReference type="PROSITE-ProRule" id="PRU00169"/>
    </source>
</evidence>
<keyword evidence="5" id="KW-0804">Transcription</keyword>
<feature type="modified residue" description="4-aspartylphosphate" evidence="6">
    <location>
        <position position="52"/>
    </location>
</feature>
<dbReference type="InterPro" id="IPR009057">
    <property type="entry name" value="Homeodomain-like_sf"/>
</dbReference>
<dbReference type="SUPFAM" id="SSF46689">
    <property type="entry name" value="Homeodomain-like"/>
    <property type="match status" value="1"/>
</dbReference>
<dbReference type="Pfam" id="PF00072">
    <property type="entry name" value="Response_reg"/>
    <property type="match status" value="1"/>
</dbReference>
<evidence type="ECO:0000256" key="1">
    <source>
        <dbReference type="ARBA" id="ARBA00022741"/>
    </source>
</evidence>
<evidence type="ECO:0000313" key="10">
    <source>
        <dbReference type="Proteomes" id="UP001464555"/>
    </source>
</evidence>
<dbReference type="EMBL" id="JBBYHR010000001">
    <property type="protein sequence ID" value="MEL1242708.1"/>
    <property type="molecule type" value="Genomic_DNA"/>
</dbReference>
<dbReference type="PROSITE" id="PS00675">
    <property type="entry name" value="SIGMA54_INTERACT_1"/>
    <property type="match status" value="1"/>
</dbReference>
<dbReference type="Gene3D" id="3.40.50.300">
    <property type="entry name" value="P-loop containing nucleotide triphosphate hydrolases"/>
    <property type="match status" value="1"/>
</dbReference>
<dbReference type="PROSITE" id="PS00676">
    <property type="entry name" value="SIGMA54_INTERACT_2"/>
    <property type="match status" value="1"/>
</dbReference>
<dbReference type="Gene3D" id="1.10.8.60">
    <property type="match status" value="1"/>
</dbReference>
<dbReference type="PROSITE" id="PS00688">
    <property type="entry name" value="SIGMA54_INTERACT_3"/>
    <property type="match status" value="1"/>
</dbReference>
<dbReference type="PROSITE" id="PS50110">
    <property type="entry name" value="RESPONSE_REGULATORY"/>
    <property type="match status" value="1"/>
</dbReference>
<protein>
    <submittedName>
        <fullName evidence="9">Sigma-54 dependent transcriptional regulator</fullName>
    </submittedName>
</protein>
<dbReference type="RefSeq" id="WP_341695034.1">
    <property type="nucleotide sequence ID" value="NZ_JBBYHR010000001.1"/>
</dbReference>
<feature type="domain" description="Sigma-54 factor interaction" evidence="7">
    <location>
        <begin position="142"/>
        <end position="371"/>
    </location>
</feature>
<evidence type="ECO:0000259" key="8">
    <source>
        <dbReference type="PROSITE" id="PS50110"/>
    </source>
</evidence>
<evidence type="ECO:0000256" key="2">
    <source>
        <dbReference type="ARBA" id="ARBA00022840"/>
    </source>
</evidence>
<keyword evidence="3" id="KW-0805">Transcription regulation</keyword>
<accession>A0ABU9HSL1</accession>
<dbReference type="PANTHER" id="PTHR32071">
    <property type="entry name" value="TRANSCRIPTIONAL REGULATORY PROTEIN"/>
    <property type="match status" value="1"/>
</dbReference>
<evidence type="ECO:0000259" key="7">
    <source>
        <dbReference type="PROSITE" id="PS50045"/>
    </source>
</evidence>
<dbReference type="Pfam" id="PF25601">
    <property type="entry name" value="AAA_lid_14"/>
    <property type="match status" value="1"/>
</dbReference>
<dbReference type="InterPro" id="IPR025662">
    <property type="entry name" value="Sigma_54_int_dom_ATP-bd_1"/>
</dbReference>
<dbReference type="Gene3D" id="3.40.50.2300">
    <property type="match status" value="1"/>
</dbReference>
<name>A0ABU9HSL1_9FLAO</name>
<dbReference type="PANTHER" id="PTHR32071:SF121">
    <property type="entry name" value="SIGMA L-DEPENDENT TRANSCRIPTIONAL REGULATOR YQIR-RELATED"/>
    <property type="match status" value="1"/>
</dbReference>
<dbReference type="InterPro" id="IPR025944">
    <property type="entry name" value="Sigma_54_int_dom_CS"/>
</dbReference>
<feature type="domain" description="Response regulatory" evidence="8">
    <location>
        <begin position="3"/>
        <end position="117"/>
    </location>
</feature>
<dbReference type="InterPro" id="IPR027417">
    <property type="entry name" value="P-loop_NTPase"/>
</dbReference>
<dbReference type="SMART" id="SM00382">
    <property type="entry name" value="AAA"/>
    <property type="match status" value="1"/>
</dbReference>
<proteinExistence type="predicted"/>
<dbReference type="InterPro" id="IPR001789">
    <property type="entry name" value="Sig_transdc_resp-reg_receiver"/>
</dbReference>
<keyword evidence="10" id="KW-1185">Reference proteome</keyword>
<organism evidence="9 10">
    <name type="scientific">Flavobacterium arundinis</name>
    <dbReference type="NCBI Taxonomy" id="3139143"/>
    <lineage>
        <taxon>Bacteria</taxon>
        <taxon>Pseudomonadati</taxon>
        <taxon>Bacteroidota</taxon>
        <taxon>Flavobacteriia</taxon>
        <taxon>Flavobacteriales</taxon>
        <taxon>Flavobacteriaceae</taxon>
        <taxon>Flavobacterium</taxon>
    </lineage>
</organism>
<dbReference type="InterPro" id="IPR058031">
    <property type="entry name" value="AAA_lid_NorR"/>
</dbReference>